<dbReference type="InterPro" id="IPR018011">
    <property type="entry name" value="Carb_sulfotrans_8-10"/>
</dbReference>
<dbReference type="EMBL" id="IACT01002227">
    <property type="protein sequence ID" value="LAC21517.1"/>
    <property type="molecule type" value="mRNA"/>
</dbReference>
<protein>
    <recommendedName>
        <fullName evidence="9">Carbohydrate sulfotransferase</fullName>
        <ecNumber evidence="9">2.8.2.-</ecNumber>
    </recommendedName>
</protein>
<comment type="subcellular location">
    <subcellularLocation>
        <location evidence="1 9">Golgi apparatus membrane</location>
        <topology evidence="1 9">Single-pass type II membrane protein</topology>
    </subcellularLocation>
</comment>
<comment type="similarity">
    <text evidence="2 9">Belongs to the sulfotransferase 2 family.</text>
</comment>
<evidence type="ECO:0000256" key="10">
    <source>
        <dbReference type="SAM" id="SignalP"/>
    </source>
</evidence>
<dbReference type="AlphaFoldDB" id="A0A6A7FSE5"/>
<feature type="signal peptide" evidence="10">
    <location>
        <begin position="1"/>
        <end position="30"/>
    </location>
</feature>
<evidence type="ECO:0000256" key="1">
    <source>
        <dbReference type="ARBA" id="ARBA00004323"/>
    </source>
</evidence>
<evidence type="ECO:0000256" key="7">
    <source>
        <dbReference type="ARBA" id="ARBA00023136"/>
    </source>
</evidence>
<keyword evidence="4" id="KW-0812">Transmembrane</keyword>
<dbReference type="GO" id="GO:0008146">
    <property type="term" value="F:sulfotransferase activity"/>
    <property type="evidence" value="ECO:0007669"/>
    <property type="project" value="InterPro"/>
</dbReference>
<reference evidence="11" key="1">
    <citation type="submission" date="2017-11" db="EMBL/GenBank/DDBJ databases">
        <title>The sensing device of the deep-sea amphipod.</title>
        <authorList>
            <person name="Kobayashi H."/>
            <person name="Nagahama T."/>
            <person name="Arai W."/>
            <person name="Sasagawa Y."/>
            <person name="Umeda M."/>
            <person name="Hayashi T."/>
            <person name="Nikaido I."/>
            <person name="Watanabe H."/>
            <person name="Oguri K."/>
            <person name="Kitazato H."/>
            <person name="Fujioka K."/>
            <person name="Kido Y."/>
            <person name="Takami H."/>
        </authorList>
    </citation>
    <scope>NUCLEOTIDE SEQUENCE</scope>
    <source>
        <tissue evidence="11">Whole body</tissue>
    </source>
</reference>
<dbReference type="InterPro" id="IPR005331">
    <property type="entry name" value="Sulfotransferase"/>
</dbReference>
<keyword evidence="7" id="KW-0472">Membrane</keyword>
<dbReference type="Pfam" id="PF03567">
    <property type="entry name" value="Sulfotransfer_2"/>
    <property type="match status" value="1"/>
</dbReference>
<keyword evidence="5" id="KW-1133">Transmembrane helix</keyword>
<keyword evidence="8 9" id="KW-0325">Glycoprotein</keyword>
<evidence type="ECO:0000256" key="4">
    <source>
        <dbReference type="ARBA" id="ARBA00022692"/>
    </source>
</evidence>
<organism evidence="11">
    <name type="scientific">Hirondellea gigas</name>
    <dbReference type="NCBI Taxonomy" id="1518452"/>
    <lineage>
        <taxon>Eukaryota</taxon>
        <taxon>Metazoa</taxon>
        <taxon>Ecdysozoa</taxon>
        <taxon>Arthropoda</taxon>
        <taxon>Crustacea</taxon>
        <taxon>Multicrustacea</taxon>
        <taxon>Malacostraca</taxon>
        <taxon>Eumalacostraca</taxon>
        <taxon>Peracarida</taxon>
        <taxon>Amphipoda</taxon>
        <taxon>Amphilochidea</taxon>
        <taxon>Lysianassida</taxon>
        <taxon>Lysianassidira</taxon>
        <taxon>Lysianassoidea</taxon>
        <taxon>Lysianassidae</taxon>
        <taxon>Hirondellea</taxon>
    </lineage>
</organism>
<feature type="chain" id="PRO_5025488179" description="Carbohydrate sulfotransferase" evidence="10">
    <location>
        <begin position="31"/>
        <end position="359"/>
    </location>
</feature>
<keyword evidence="9" id="KW-0735">Signal-anchor</keyword>
<keyword evidence="3 9" id="KW-0808">Transferase</keyword>
<sequence length="359" mass="40056">MRVCRARVLVSSAVALLLLLLCSLLLLLMAADTPDASQIKPAHVVASPETAITPTMQQRVITLTEGCSKEPSAGATGNELLSSNDFTVKAMRADTQRQGYQYLAHALNLLNHIIVDDKHKALYCYVPKVACTNWKRLMMILSGSTNQTDPLRIPADSVHRQHALTKLDSFAPAEIVNRLQSYKKFLFVRDPLERLLSAFRNKFEKNYASSAYFKRRFGVKIQRLFRRGEDSLNVSPTGDGTTFAEFVSYLVLISQQKPDALNEHWAPVVQLCQPCLVRYDYIGKYESLDKDSAAILTSLEAPPGLTIPAAKPSVTSSLLPEYLAGLTPTQRLQLQQVFADDIVLFGYSYRDHHGRTLEP</sequence>
<evidence type="ECO:0000256" key="6">
    <source>
        <dbReference type="ARBA" id="ARBA00023034"/>
    </source>
</evidence>
<evidence type="ECO:0000256" key="3">
    <source>
        <dbReference type="ARBA" id="ARBA00022679"/>
    </source>
</evidence>
<dbReference type="GO" id="GO:0000139">
    <property type="term" value="C:Golgi membrane"/>
    <property type="evidence" value="ECO:0007669"/>
    <property type="project" value="UniProtKB-SubCell"/>
</dbReference>
<dbReference type="PANTHER" id="PTHR12137:SF54">
    <property type="entry name" value="CARBOHYDRATE SULFOTRANSFERASE"/>
    <property type="match status" value="1"/>
</dbReference>
<accession>A0A6A7FSE5</accession>
<evidence type="ECO:0000256" key="8">
    <source>
        <dbReference type="ARBA" id="ARBA00023180"/>
    </source>
</evidence>
<keyword evidence="6 9" id="KW-0333">Golgi apparatus</keyword>
<evidence type="ECO:0000256" key="5">
    <source>
        <dbReference type="ARBA" id="ARBA00022989"/>
    </source>
</evidence>
<dbReference type="GO" id="GO:0016051">
    <property type="term" value="P:carbohydrate biosynthetic process"/>
    <property type="evidence" value="ECO:0007669"/>
    <property type="project" value="InterPro"/>
</dbReference>
<proteinExistence type="evidence at transcript level"/>
<dbReference type="PANTHER" id="PTHR12137">
    <property type="entry name" value="CARBOHYDRATE SULFOTRANSFERASE"/>
    <property type="match status" value="1"/>
</dbReference>
<keyword evidence="9" id="KW-0119">Carbohydrate metabolism</keyword>
<keyword evidence="10" id="KW-0732">Signal</keyword>
<dbReference type="EC" id="2.8.2.-" evidence="9"/>
<name>A0A6A7FSE5_9CRUS</name>
<evidence type="ECO:0000256" key="2">
    <source>
        <dbReference type="ARBA" id="ARBA00006339"/>
    </source>
</evidence>
<evidence type="ECO:0000256" key="9">
    <source>
        <dbReference type="RuleBase" id="RU364020"/>
    </source>
</evidence>
<evidence type="ECO:0000313" key="11">
    <source>
        <dbReference type="EMBL" id="LAC21517.1"/>
    </source>
</evidence>